<accession>A0ABP7UW93</accession>
<keyword evidence="4" id="KW-1185">Reference proteome</keyword>
<keyword evidence="2" id="KW-0812">Transmembrane</keyword>
<protein>
    <submittedName>
        <fullName evidence="3">Uncharacterized protein</fullName>
    </submittedName>
</protein>
<keyword evidence="2" id="KW-1133">Transmembrane helix</keyword>
<feature type="region of interest" description="Disordered" evidence="1">
    <location>
        <begin position="78"/>
        <end position="104"/>
    </location>
</feature>
<evidence type="ECO:0000313" key="4">
    <source>
        <dbReference type="Proteomes" id="UP001499984"/>
    </source>
</evidence>
<dbReference type="Proteomes" id="UP001499984">
    <property type="component" value="Unassembled WGS sequence"/>
</dbReference>
<reference evidence="4" key="1">
    <citation type="journal article" date="2019" name="Int. J. Syst. Evol. Microbiol.">
        <title>The Global Catalogue of Microorganisms (GCM) 10K type strain sequencing project: providing services to taxonomists for standard genome sequencing and annotation.</title>
        <authorList>
            <consortium name="The Broad Institute Genomics Platform"/>
            <consortium name="The Broad Institute Genome Sequencing Center for Infectious Disease"/>
            <person name="Wu L."/>
            <person name="Ma J."/>
        </authorList>
    </citation>
    <scope>NUCLEOTIDE SEQUENCE [LARGE SCALE GENOMIC DNA]</scope>
    <source>
        <strain evidence="4">JCM 16925</strain>
    </source>
</reference>
<evidence type="ECO:0000313" key="3">
    <source>
        <dbReference type="EMBL" id="GAA4053712.1"/>
    </source>
</evidence>
<feature type="transmembrane region" description="Helical" evidence="2">
    <location>
        <begin position="122"/>
        <end position="145"/>
    </location>
</feature>
<keyword evidence="2" id="KW-0472">Membrane</keyword>
<name>A0ABP7UW93_9ACTN</name>
<feature type="transmembrane region" description="Helical" evidence="2">
    <location>
        <begin position="30"/>
        <end position="47"/>
    </location>
</feature>
<proteinExistence type="predicted"/>
<sequence length="147" mass="15863">MTSILAAISAAVVALSGVGGLSTADIPAGVVVLVLSVLGVALSIKHYERNRFHTKVLSATRTAIDDLQRNPALEVPRTGDLRKAGKREHKEEFSVRRRPAEHSPERPAVKVSPWVDVRLHMLWLGLPVCIGLVGVLLIVLSAIGVRR</sequence>
<comment type="caution">
    <text evidence="3">The sequence shown here is derived from an EMBL/GenBank/DDBJ whole genome shotgun (WGS) entry which is preliminary data.</text>
</comment>
<gene>
    <name evidence="3" type="ORF">GCM10022233_26330</name>
</gene>
<dbReference type="EMBL" id="BAAAZY010000009">
    <property type="protein sequence ID" value="GAA4053712.1"/>
    <property type="molecule type" value="Genomic_DNA"/>
</dbReference>
<organism evidence="3 4">
    <name type="scientific">Streptomyces shaanxiensis</name>
    <dbReference type="NCBI Taxonomy" id="653357"/>
    <lineage>
        <taxon>Bacteria</taxon>
        <taxon>Bacillati</taxon>
        <taxon>Actinomycetota</taxon>
        <taxon>Actinomycetes</taxon>
        <taxon>Kitasatosporales</taxon>
        <taxon>Streptomycetaceae</taxon>
        <taxon>Streptomyces</taxon>
    </lineage>
</organism>
<evidence type="ECO:0000256" key="1">
    <source>
        <dbReference type="SAM" id="MobiDB-lite"/>
    </source>
</evidence>
<evidence type="ECO:0000256" key="2">
    <source>
        <dbReference type="SAM" id="Phobius"/>
    </source>
</evidence>